<dbReference type="EMBL" id="LFMY01000005">
    <property type="protein sequence ID" value="OKL60763.1"/>
    <property type="molecule type" value="Genomic_DNA"/>
</dbReference>
<feature type="compositionally biased region" description="Basic and acidic residues" evidence="1">
    <location>
        <begin position="385"/>
        <end position="394"/>
    </location>
</feature>
<name>A0A1Q5Q9F3_TALAT</name>
<comment type="caution">
    <text evidence="2">The sequence shown here is derived from an EMBL/GenBank/DDBJ whole genome shotgun (WGS) entry which is preliminary data.</text>
</comment>
<evidence type="ECO:0000256" key="1">
    <source>
        <dbReference type="SAM" id="MobiDB-lite"/>
    </source>
</evidence>
<evidence type="ECO:0000313" key="3">
    <source>
        <dbReference type="Proteomes" id="UP000214365"/>
    </source>
</evidence>
<feature type="region of interest" description="Disordered" evidence="1">
    <location>
        <begin position="320"/>
        <end position="422"/>
    </location>
</feature>
<feature type="compositionally biased region" description="Polar residues" evidence="1">
    <location>
        <begin position="361"/>
        <end position="371"/>
    </location>
</feature>
<reference evidence="2 3" key="1">
    <citation type="submission" date="2015-06" db="EMBL/GenBank/DDBJ databases">
        <title>Talaromyces atroroseus IBT 11181 draft genome.</title>
        <authorList>
            <person name="Rasmussen K.B."/>
            <person name="Rasmussen S."/>
            <person name="Petersen B."/>
            <person name="Sicheritz-Ponten T."/>
            <person name="Mortensen U.H."/>
            <person name="Thrane U."/>
        </authorList>
    </citation>
    <scope>NUCLEOTIDE SEQUENCE [LARGE SCALE GENOMIC DNA]</scope>
    <source>
        <strain evidence="2 3">IBT 11181</strain>
    </source>
</reference>
<evidence type="ECO:0000313" key="2">
    <source>
        <dbReference type="EMBL" id="OKL60763.1"/>
    </source>
</evidence>
<gene>
    <name evidence="2" type="ORF">UA08_04274</name>
</gene>
<keyword evidence="3" id="KW-1185">Reference proteome</keyword>
<dbReference type="OrthoDB" id="3533623at2759"/>
<protein>
    <submittedName>
        <fullName evidence="2">Uncharacterized protein</fullName>
    </submittedName>
</protein>
<accession>A0A1Q5Q9F3</accession>
<feature type="region of interest" description="Disordered" evidence="1">
    <location>
        <begin position="440"/>
        <end position="460"/>
    </location>
</feature>
<proteinExistence type="predicted"/>
<organism evidence="2 3">
    <name type="scientific">Talaromyces atroroseus</name>
    <dbReference type="NCBI Taxonomy" id="1441469"/>
    <lineage>
        <taxon>Eukaryota</taxon>
        <taxon>Fungi</taxon>
        <taxon>Dikarya</taxon>
        <taxon>Ascomycota</taxon>
        <taxon>Pezizomycotina</taxon>
        <taxon>Eurotiomycetes</taxon>
        <taxon>Eurotiomycetidae</taxon>
        <taxon>Eurotiales</taxon>
        <taxon>Trichocomaceae</taxon>
        <taxon>Talaromyces</taxon>
        <taxon>Talaromyces sect. Trachyspermi</taxon>
    </lineage>
</organism>
<dbReference type="STRING" id="1441469.A0A1Q5Q9F3"/>
<feature type="compositionally biased region" description="Polar residues" evidence="1">
    <location>
        <begin position="330"/>
        <end position="342"/>
    </location>
</feature>
<dbReference type="Proteomes" id="UP000214365">
    <property type="component" value="Unassembled WGS sequence"/>
</dbReference>
<sequence>MPEQASKEKGMAASDGSSFPLILEHCMLNPSSYEIPLRSMYALNCQTLSLKSAAGLKEAGLATQNSTEPLADAASQFKAQLISHISRSPNQFDLPVGFMVSFVRRAFAPNLEDVDFPQAFAALDYLKNLHRRRQKEILAALESLAIDLVPSKSHFLRISQTQKQELQLTYPGVVAWVESIEKRDREAHYLYRNVCLGLRRWTLINEMWLEPFHKGNCMAMLNTLFPPAIHNAKAPSAASADLTLEEVAQQRQGFFDCIGIIERQGKVAIESLLTTGARAGEETAWPMVHEFLEKYLDLATETIHDCAQVKGREYLEAEVRGKTHKRNADSGVSFTSVHESLSTTTTTTESRAGTPLDKSRSPTPDTKQGKSTLEKISKQLRKIRSRPDIKEPGKPKTVSKKKSLTALVSGRSASSSSAETNFDVDEFKRKRMIWEANERKKAALQGAQNGRETPKQVYDD</sequence>
<dbReference type="AlphaFoldDB" id="A0A1Q5Q9F3"/>
<dbReference type="RefSeq" id="XP_020120884.1">
    <property type="nucleotide sequence ID" value="XM_020266579.1"/>
</dbReference>
<dbReference type="GeneID" id="31004029"/>